<name>A0A7S4RJU9_9DINO</name>
<dbReference type="EMBL" id="HBNR01052252">
    <property type="protein sequence ID" value="CAE4616966.1"/>
    <property type="molecule type" value="Transcribed_RNA"/>
</dbReference>
<reference evidence="1" key="1">
    <citation type="submission" date="2021-01" db="EMBL/GenBank/DDBJ databases">
        <authorList>
            <person name="Corre E."/>
            <person name="Pelletier E."/>
            <person name="Niang G."/>
            <person name="Scheremetjew M."/>
            <person name="Finn R."/>
            <person name="Kale V."/>
            <person name="Holt S."/>
            <person name="Cochrane G."/>
            <person name="Meng A."/>
            <person name="Brown T."/>
            <person name="Cohen L."/>
        </authorList>
    </citation>
    <scope>NUCLEOTIDE SEQUENCE</scope>
    <source>
        <strain evidence="1">CCMP3105</strain>
    </source>
</reference>
<accession>A0A7S4RJU9</accession>
<sequence length="127" mass="13160">MAQAVLARVPARLQAPAALPPRSPPPNLCIGAGMDFSSIPGVAERYVTANKGRVPVLFAKRDASGEWSMAAGGASGATEAGPSLAKRTSEMMKRDLLGADAALSGRIQPDLLDSLQGKGKRVLYMGK</sequence>
<dbReference type="AlphaFoldDB" id="A0A7S4RJU9"/>
<evidence type="ECO:0000313" key="1">
    <source>
        <dbReference type="EMBL" id="CAE4616966.1"/>
    </source>
</evidence>
<organism evidence="1">
    <name type="scientific">Alexandrium monilatum</name>
    <dbReference type="NCBI Taxonomy" id="311494"/>
    <lineage>
        <taxon>Eukaryota</taxon>
        <taxon>Sar</taxon>
        <taxon>Alveolata</taxon>
        <taxon>Dinophyceae</taxon>
        <taxon>Gonyaulacales</taxon>
        <taxon>Pyrocystaceae</taxon>
        <taxon>Alexandrium</taxon>
    </lineage>
</organism>
<gene>
    <name evidence="1" type="ORF">AMON00008_LOCUS36633</name>
</gene>
<proteinExistence type="predicted"/>
<protein>
    <submittedName>
        <fullName evidence="1">Uncharacterized protein</fullName>
    </submittedName>
</protein>